<protein>
    <recommendedName>
        <fullName evidence="1">DUF7674 domain-containing protein</fullName>
    </recommendedName>
</protein>
<sequence>MAITAAQVPGLLVAASGWIAEAWQDAAEDNADPDSPGGRLGYLDAGAVVSRLADELAAGRTDGFDVLFDLVERLVTEGDDYVSELGVIGYLEGMQMDTVTSRGLDPEAFAPWLRPTSARYWAALHRFWESGTPIPDLRS</sequence>
<evidence type="ECO:0000259" key="1">
    <source>
        <dbReference type="Pfam" id="PF24722"/>
    </source>
</evidence>
<dbReference type="AlphaFoldDB" id="A0A4V1RK46"/>
<dbReference type="OrthoDB" id="8115730at2"/>
<dbReference type="Proteomes" id="UP000294071">
    <property type="component" value="Unassembled WGS sequence"/>
</dbReference>
<keyword evidence="3" id="KW-1185">Reference proteome</keyword>
<dbReference type="RefSeq" id="WP_129401910.1">
    <property type="nucleotide sequence ID" value="NZ_SDWT01000003.1"/>
</dbReference>
<accession>A0A4V1RK46</accession>
<dbReference type="EMBL" id="SDWT01000003">
    <property type="protein sequence ID" value="RYB91012.1"/>
    <property type="molecule type" value="Genomic_DNA"/>
</dbReference>
<evidence type="ECO:0000313" key="2">
    <source>
        <dbReference type="EMBL" id="RYB91012.1"/>
    </source>
</evidence>
<dbReference type="Pfam" id="PF24722">
    <property type="entry name" value="DUF7674"/>
    <property type="match status" value="1"/>
</dbReference>
<organism evidence="2 3">
    <name type="scientific">Nocardioides oleivorans</name>
    <dbReference type="NCBI Taxonomy" id="273676"/>
    <lineage>
        <taxon>Bacteria</taxon>
        <taxon>Bacillati</taxon>
        <taxon>Actinomycetota</taxon>
        <taxon>Actinomycetes</taxon>
        <taxon>Propionibacteriales</taxon>
        <taxon>Nocardioidaceae</taxon>
        <taxon>Nocardioides</taxon>
    </lineage>
</organism>
<gene>
    <name evidence="2" type="ORF">EUA93_18945</name>
</gene>
<dbReference type="InterPro" id="IPR056091">
    <property type="entry name" value="DUF7674"/>
</dbReference>
<reference evidence="2 3" key="1">
    <citation type="submission" date="2019-01" db="EMBL/GenBank/DDBJ databases">
        <title>Novel species of Nocardioides.</title>
        <authorList>
            <person name="Liu Q."/>
            <person name="Xin Y.-H."/>
        </authorList>
    </citation>
    <scope>NUCLEOTIDE SEQUENCE [LARGE SCALE GENOMIC DNA]</scope>
    <source>
        <strain evidence="2 3">CGMCC 4.6882</strain>
    </source>
</reference>
<comment type="caution">
    <text evidence="2">The sequence shown here is derived from an EMBL/GenBank/DDBJ whole genome shotgun (WGS) entry which is preliminary data.</text>
</comment>
<name>A0A4V1RK46_9ACTN</name>
<feature type="domain" description="DUF7674" evidence="1">
    <location>
        <begin position="32"/>
        <end position="129"/>
    </location>
</feature>
<proteinExistence type="predicted"/>
<evidence type="ECO:0000313" key="3">
    <source>
        <dbReference type="Proteomes" id="UP000294071"/>
    </source>
</evidence>